<dbReference type="GO" id="GO:0002183">
    <property type="term" value="P:cytoplasmic translational initiation"/>
    <property type="evidence" value="ECO:0007669"/>
    <property type="project" value="TreeGrafter"/>
</dbReference>
<comment type="caution">
    <text evidence="10">The sequence shown here is derived from an EMBL/GenBank/DDBJ whole genome shotgun (WGS) entry which is preliminary data.</text>
</comment>
<dbReference type="EMBL" id="WIWV01000001">
    <property type="protein sequence ID" value="KAF7720142.1"/>
    <property type="molecule type" value="Genomic_DNA"/>
</dbReference>
<keyword evidence="4" id="KW-0396">Initiation factor</keyword>
<evidence type="ECO:0000259" key="9">
    <source>
        <dbReference type="Pfam" id="PF25084"/>
    </source>
</evidence>
<evidence type="ECO:0000256" key="3">
    <source>
        <dbReference type="ARBA" id="ARBA00022490"/>
    </source>
</evidence>
<feature type="domain" description="EIF2B subunit epsilon/gamma LbH" evidence="9">
    <location>
        <begin position="447"/>
        <end position="536"/>
    </location>
</feature>
<dbReference type="SUPFAM" id="SSF51161">
    <property type="entry name" value="Trimeric LpxA-like enzymes"/>
    <property type="match status" value="1"/>
</dbReference>
<dbReference type="InterPro" id="IPR011004">
    <property type="entry name" value="Trimer_LpxA-like_sf"/>
</dbReference>
<comment type="similarity">
    <text evidence="2">Belongs to the eIF-2B gamma/epsilon subunits family.</text>
</comment>
<accession>A0A8J8WBQ6</accession>
<dbReference type="SUPFAM" id="SSF53448">
    <property type="entry name" value="Nucleotide-diphospho-sugar transferases"/>
    <property type="match status" value="1"/>
</dbReference>
<organism evidence="10 11">
    <name type="scientific">Penicillium ucsense</name>
    <dbReference type="NCBI Taxonomy" id="2839758"/>
    <lineage>
        <taxon>Eukaryota</taxon>
        <taxon>Fungi</taxon>
        <taxon>Dikarya</taxon>
        <taxon>Ascomycota</taxon>
        <taxon>Pezizomycotina</taxon>
        <taxon>Eurotiomycetes</taxon>
        <taxon>Eurotiomycetidae</taxon>
        <taxon>Eurotiales</taxon>
        <taxon>Aspergillaceae</taxon>
        <taxon>Penicillium</taxon>
    </lineage>
</organism>
<dbReference type="CDD" id="cd04652">
    <property type="entry name" value="LbH_eIF2B_gamma_C"/>
    <property type="match status" value="1"/>
</dbReference>
<gene>
    <name evidence="10" type="ORF">PECM_000062</name>
</gene>
<dbReference type="Pfam" id="PF25084">
    <property type="entry name" value="LbH_EIF2B"/>
    <property type="match status" value="1"/>
</dbReference>
<comment type="subcellular location">
    <subcellularLocation>
        <location evidence="1">Cytoplasm</location>
        <location evidence="1">Cytosol</location>
    </subcellularLocation>
</comment>
<dbReference type="GO" id="GO:0005829">
    <property type="term" value="C:cytosol"/>
    <property type="evidence" value="ECO:0007669"/>
    <property type="project" value="UniProtKB-SubCell"/>
</dbReference>
<keyword evidence="3" id="KW-0963">Cytoplasm</keyword>
<evidence type="ECO:0000256" key="4">
    <source>
        <dbReference type="ARBA" id="ARBA00022540"/>
    </source>
</evidence>
<keyword evidence="11" id="KW-1185">Reference proteome</keyword>
<evidence type="ECO:0000256" key="2">
    <source>
        <dbReference type="ARBA" id="ARBA00007878"/>
    </source>
</evidence>
<dbReference type="Proteomes" id="UP000631181">
    <property type="component" value="Unassembled WGS sequence"/>
</dbReference>
<evidence type="ECO:0000256" key="5">
    <source>
        <dbReference type="ARBA" id="ARBA00022917"/>
    </source>
</evidence>
<protein>
    <recommendedName>
        <fullName evidence="6">Translation initiation factor eIF2B subunit gamma</fullName>
    </recommendedName>
    <alternativeName>
        <fullName evidence="7">eIF2B GDP-GTP exchange factor subunit gamma</fullName>
    </alternativeName>
</protein>
<dbReference type="InterPro" id="IPR051960">
    <property type="entry name" value="eIF2B_gamma"/>
</dbReference>
<dbReference type="Gene3D" id="3.90.550.10">
    <property type="entry name" value="Spore Coat Polysaccharide Biosynthesis Protein SpsA, Chain A"/>
    <property type="match status" value="1"/>
</dbReference>
<evidence type="ECO:0000256" key="7">
    <source>
        <dbReference type="ARBA" id="ARBA00044229"/>
    </source>
</evidence>
<keyword evidence="5" id="KW-0648">Protein biosynthesis</keyword>
<dbReference type="AlphaFoldDB" id="A0A8J8WBQ6"/>
<reference evidence="10" key="1">
    <citation type="journal article" date="2020" name="Front. Microbiol.">
        <title>Gene regulatory networks of Penicillium echinulatum 2HH and Penicillium oxalicum 114-2 inferred by a computational biology approach.</title>
        <authorList>
            <person name="Lenz A.R."/>
            <person name="Galan-Vasquez E."/>
            <person name="Balbinot E."/>
            <person name="De Abreu F.P."/>
            <person name="De Oliveira N.S."/>
            <person name="Da Rosa L.O."/>
            <person name="De Avila E Silva S."/>
            <person name="Camassola M."/>
            <person name="Dillon A.J.P."/>
            <person name="Perez-Rueda E."/>
        </authorList>
    </citation>
    <scope>NUCLEOTIDE SEQUENCE</scope>
    <source>
        <strain evidence="10">S1M29</strain>
    </source>
</reference>
<dbReference type="PANTHER" id="PTHR45989:SF1">
    <property type="entry name" value="TRANSLATION INITIATION FACTOR EIF-2B SUBUNIT GAMMA"/>
    <property type="match status" value="1"/>
</dbReference>
<dbReference type="PANTHER" id="PTHR45989">
    <property type="entry name" value="TRANSLATION INITIATION FACTOR EIF-2B SUBUNIT GAMMA"/>
    <property type="match status" value="1"/>
</dbReference>
<evidence type="ECO:0000256" key="8">
    <source>
        <dbReference type="ARBA" id="ARBA00046432"/>
    </source>
</evidence>
<sequence>MPSPSAVVPSVGIQALILCGPGVSLNTFTTNEEYPKALIPLANRPLVYYQLSWLKKSGITDITLITPPSTAAPLQAALQQNPHLTSLPSPSPSVLAPKGLDLNMGTAELLRLPEVQACIKTDFLLLPCDLVCEISGESLLEAWMVSQSALGGSSTVVEGRNAHGPTSSGPGGELGGRRGGLTVFYQTQDREESVKGEGTDFLAIAPLDDDESPAVSHAVEGPAALRRNLSKVVLSMPMATVKEKMEHEKGLLLRHSLVTTHPRVKMLTTFRDAHLYVFPYWVKELALRQEHFQSVSEDLVGFWAKAEWQRGLGEKLGMSEIFNRETGHSTDSGSHDGESIEEEIDLLAMSTTSSRPNINVGKSTTATAFASRVSNAPPSTQTEPLKIPRLLAYVQRGSAPFVRRVDSSAILLSTSLRLAKLESIEEAGAAASPFALPQKIANPDGVAQRTTITKADCLVGENTTVESKCVIKESVIGANVKICSGARLQRCLIMDGAVVNSSCTLTGCIVGRRAVIGKDSVLKDCEVGDGYLVEEETDAKNEKFMIFEGLEDDEDMGSADDFDGEDGLEF</sequence>
<dbReference type="InterPro" id="IPR056764">
    <property type="entry name" value="LbH_EIF2B3/5"/>
</dbReference>
<name>A0A8J8WBQ6_9EURO</name>
<dbReference type="GO" id="GO:0003743">
    <property type="term" value="F:translation initiation factor activity"/>
    <property type="evidence" value="ECO:0007669"/>
    <property type="project" value="UniProtKB-KW"/>
</dbReference>
<evidence type="ECO:0000313" key="10">
    <source>
        <dbReference type="EMBL" id="KAF7720142.1"/>
    </source>
</evidence>
<dbReference type="OrthoDB" id="10250549at2759"/>
<dbReference type="InterPro" id="IPR029044">
    <property type="entry name" value="Nucleotide-diphossugar_trans"/>
</dbReference>
<dbReference type="GO" id="GO:0005085">
    <property type="term" value="F:guanyl-nucleotide exchange factor activity"/>
    <property type="evidence" value="ECO:0007669"/>
    <property type="project" value="TreeGrafter"/>
</dbReference>
<evidence type="ECO:0000256" key="1">
    <source>
        <dbReference type="ARBA" id="ARBA00004514"/>
    </source>
</evidence>
<dbReference type="Gene3D" id="2.160.10.10">
    <property type="entry name" value="Hexapeptide repeat proteins"/>
    <property type="match status" value="1"/>
</dbReference>
<proteinExistence type="inferred from homology"/>
<evidence type="ECO:0000256" key="6">
    <source>
        <dbReference type="ARBA" id="ARBA00044196"/>
    </source>
</evidence>
<comment type="subunit">
    <text evidence="8">Component of the translation initiation factor 2B (eIF2B) complex which is a heterodecamer of two sets of five different subunits: alpha, beta, gamma, delta and epsilon. Subunits alpha, beta and delta comprise a regulatory subcomplex and subunits epsilon and gamma comprise a catalytic subcomplex. Within the complex, the hexameric regulatory complex resides at the center, with the two heterodimeric catalytic subcomplexes bound on opposite sides.</text>
</comment>
<evidence type="ECO:0000313" key="11">
    <source>
        <dbReference type="Proteomes" id="UP000631181"/>
    </source>
</evidence>
<dbReference type="GO" id="GO:0005851">
    <property type="term" value="C:eukaryotic translation initiation factor 2B complex"/>
    <property type="evidence" value="ECO:0007669"/>
    <property type="project" value="TreeGrafter"/>
</dbReference>